<evidence type="ECO:0000256" key="1">
    <source>
        <dbReference type="SAM" id="MobiDB-lite"/>
    </source>
</evidence>
<dbReference type="InterPro" id="IPR018642">
    <property type="entry name" value="DUF2066"/>
</dbReference>
<evidence type="ECO:0008006" key="5">
    <source>
        <dbReference type="Google" id="ProtNLM"/>
    </source>
</evidence>
<name>U2ZY94_VIBPR</name>
<dbReference type="RefSeq" id="WP_021704384.1">
    <property type="nucleotide sequence ID" value="NZ_BATJ01000003.1"/>
</dbReference>
<dbReference type="STRING" id="1219065.VPR01S_03_03050"/>
<dbReference type="eggNOG" id="COG3249">
    <property type="taxonomic scope" value="Bacteria"/>
</dbReference>
<proteinExistence type="predicted"/>
<evidence type="ECO:0000256" key="2">
    <source>
        <dbReference type="SAM" id="SignalP"/>
    </source>
</evidence>
<keyword evidence="4" id="KW-1185">Reference proteome</keyword>
<feature type="signal peptide" evidence="2">
    <location>
        <begin position="1"/>
        <end position="18"/>
    </location>
</feature>
<sequence>MRKFVLLVMGLFALPVYAMTQVNLYQSEVILTQEQGDDAAHTQGMKDVIIRASGEPAAVSNPVIKKALAQTSQYLTQISQSQQSGQSTLKMGFSEPGIRALLTQAQLPYWPAERANVLVWLVEDNGSQRSIRWENAASPLLQAMKSSARLRGLPLTVPVGDIDDITNVAVSDLWGGFMQPVSVASQRYPADAVLIVRADGSHLRWSLYDQAPAGLADSTRAPVTGLDSGADAAKAMIDQISNYYAKKNAVVVAANSSEAVKAQFIAIDGALDFFHLENKLKRLPSVASLDIVKIQNHQVTFNVHLLSSSDVFQREVLNLGMVTQLESQPVTPLVDTSAEQPVAADEPGPVTSITPEPSRVPAAVNSTKKQAQSLPPQAPILVFEWQA</sequence>
<feature type="region of interest" description="Disordered" evidence="1">
    <location>
        <begin position="335"/>
        <end position="374"/>
    </location>
</feature>
<evidence type="ECO:0000313" key="3">
    <source>
        <dbReference type="EMBL" id="GAD66395.1"/>
    </source>
</evidence>
<dbReference type="AlphaFoldDB" id="U2ZY94"/>
<gene>
    <name evidence="3" type="ORF">VPR01S_03_03050</name>
</gene>
<dbReference type="Proteomes" id="UP000016570">
    <property type="component" value="Unassembled WGS sequence"/>
</dbReference>
<feature type="compositionally biased region" description="Polar residues" evidence="1">
    <location>
        <begin position="364"/>
        <end position="374"/>
    </location>
</feature>
<accession>U2ZY94</accession>
<evidence type="ECO:0000313" key="4">
    <source>
        <dbReference type="Proteomes" id="UP000016570"/>
    </source>
</evidence>
<dbReference type="Pfam" id="PF09839">
    <property type="entry name" value="DUF2066"/>
    <property type="match status" value="1"/>
</dbReference>
<keyword evidence="2" id="KW-0732">Signal</keyword>
<dbReference type="EMBL" id="BATJ01000003">
    <property type="protein sequence ID" value="GAD66395.1"/>
    <property type="molecule type" value="Genomic_DNA"/>
</dbReference>
<comment type="caution">
    <text evidence="3">The sequence shown here is derived from an EMBL/GenBank/DDBJ whole genome shotgun (WGS) entry which is preliminary data.</text>
</comment>
<reference evidence="3 4" key="1">
    <citation type="submission" date="2013-09" db="EMBL/GenBank/DDBJ databases">
        <title>Whole genome shotgun sequence of Vibrio proteolyticus NBRC 13287.</title>
        <authorList>
            <person name="Isaki S."/>
            <person name="Hosoyama A."/>
            <person name="Numata M."/>
            <person name="Hashimoto M."/>
            <person name="Hosoyama Y."/>
            <person name="Tsuchikane K."/>
            <person name="Noguchi M."/>
            <person name="Hirakata S."/>
            <person name="Ichikawa N."/>
            <person name="Ohji S."/>
            <person name="Yamazoe A."/>
            <person name="Fujita N."/>
        </authorList>
    </citation>
    <scope>NUCLEOTIDE SEQUENCE [LARGE SCALE GENOMIC DNA]</scope>
    <source>
        <strain evidence="3 4">NBRC 13287</strain>
    </source>
</reference>
<organism evidence="3 4">
    <name type="scientific">Vibrio proteolyticus NBRC 13287</name>
    <dbReference type="NCBI Taxonomy" id="1219065"/>
    <lineage>
        <taxon>Bacteria</taxon>
        <taxon>Pseudomonadati</taxon>
        <taxon>Pseudomonadota</taxon>
        <taxon>Gammaproteobacteria</taxon>
        <taxon>Vibrionales</taxon>
        <taxon>Vibrionaceae</taxon>
        <taxon>Vibrio</taxon>
    </lineage>
</organism>
<protein>
    <recommendedName>
        <fullName evidence="5">DUF2066 domain-containing protein</fullName>
    </recommendedName>
</protein>
<feature type="chain" id="PRO_5004637308" description="DUF2066 domain-containing protein" evidence="2">
    <location>
        <begin position="19"/>
        <end position="387"/>
    </location>
</feature>